<dbReference type="Proteomes" id="UP000018958">
    <property type="component" value="Unassembled WGS sequence"/>
</dbReference>
<dbReference type="PANTHER" id="PTHR40866:SF1">
    <property type="entry name" value="BED-TYPE DOMAIN-CONTAINING PROTEIN"/>
    <property type="match status" value="1"/>
</dbReference>
<evidence type="ECO:0000313" key="3">
    <source>
        <dbReference type="Proteomes" id="UP000018958"/>
    </source>
</evidence>
<dbReference type="InterPro" id="IPR012337">
    <property type="entry name" value="RNaseH-like_sf"/>
</dbReference>
<dbReference type="AlphaFoldDB" id="W2VQN0"/>
<accession>W2VQN0</accession>
<feature type="region of interest" description="Disordered" evidence="1">
    <location>
        <begin position="345"/>
        <end position="373"/>
    </location>
</feature>
<evidence type="ECO:0008006" key="4">
    <source>
        <dbReference type="Google" id="ProtNLM"/>
    </source>
</evidence>
<name>W2VQN0_PHYNI</name>
<dbReference type="SUPFAM" id="SSF53098">
    <property type="entry name" value="Ribonuclease H-like"/>
    <property type="match status" value="1"/>
</dbReference>
<organism evidence="2 3">
    <name type="scientific">Phytophthora nicotianae CJ01A1</name>
    <dbReference type="NCBI Taxonomy" id="1317063"/>
    <lineage>
        <taxon>Eukaryota</taxon>
        <taxon>Sar</taxon>
        <taxon>Stramenopiles</taxon>
        <taxon>Oomycota</taxon>
        <taxon>Peronosporomycetes</taxon>
        <taxon>Peronosporales</taxon>
        <taxon>Peronosporaceae</taxon>
        <taxon>Phytophthora</taxon>
    </lineage>
</organism>
<evidence type="ECO:0000256" key="1">
    <source>
        <dbReference type="SAM" id="MobiDB-lite"/>
    </source>
</evidence>
<dbReference type="EMBL" id="ANIX01004389">
    <property type="protein sequence ID" value="ETP00511.1"/>
    <property type="molecule type" value="Genomic_DNA"/>
</dbReference>
<reference evidence="2 3" key="1">
    <citation type="submission" date="2013-11" db="EMBL/GenBank/DDBJ databases">
        <title>The Genome Sequence of Phytophthora parasitica CJ01A1.</title>
        <authorList>
            <consortium name="The Broad Institute Genomics Platform"/>
            <person name="Russ C."/>
            <person name="Tyler B."/>
            <person name="Panabieres F."/>
            <person name="Shan W."/>
            <person name="Tripathy S."/>
            <person name="Grunwald N."/>
            <person name="Machado M."/>
            <person name="Johnson C.S."/>
            <person name="Walker B."/>
            <person name="Young S.K."/>
            <person name="Zeng Q."/>
            <person name="Gargeya S."/>
            <person name="Fitzgerald M."/>
            <person name="Haas B."/>
            <person name="Abouelleil A."/>
            <person name="Allen A.W."/>
            <person name="Alvarado L."/>
            <person name="Arachchi H.M."/>
            <person name="Berlin A.M."/>
            <person name="Chapman S.B."/>
            <person name="Gainer-Dewar J."/>
            <person name="Goldberg J."/>
            <person name="Griggs A."/>
            <person name="Gujja S."/>
            <person name="Hansen M."/>
            <person name="Howarth C."/>
            <person name="Imamovic A."/>
            <person name="Ireland A."/>
            <person name="Larimer J."/>
            <person name="McCowan C."/>
            <person name="Murphy C."/>
            <person name="Pearson M."/>
            <person name="Poon T.W."/>
            <person name="Priest M."/>
            <person name="Roberts A."/>
            <person name="Saif S."/>
            <person name="Shea T."/>
            <person name="Sisk P."/>
            <person name="Sykes S."/>
            <person name="Wortman J."/>
            <person name="Nusbaum C."/>
            <person name="Birren B."/>
        </authorList>
    </citation>
    <scope>NUCLEOTIDE SEQUENCE [LARGE SCALE GENOMIC DNA]</scope>
    <source>
        <strain evidence="2 3">CJ01A1</strain>
    </source>
</reference>
<protein>
    <recommendedName>
        <fullName evidence="4">BED-type domain-containing protein</fullName>
    </recommendedName>
</protein>
<sequence>MSDALVTTLRSTTKLSPKQILALYFKPFLAKEGDPTGMQICKACGTTRKNAPTTGYTNLVSHVRSEHCRFEAEMEASSTAATETLLPWVRQKAYNRHAWLLYTNLPPVCEETITHDMENVTKAVERRMGDELPQKFGIVLDGWTRGSEHYLAVFVCYELIGVRQAPLLSMAPIINGPNDSLNPESHMAAVSAGGPSFGDNYAVNKRLARLLGLPLVGCASHRLNLAVKSFIAPHEEELEQIEDPLHPKLRQATRWGSIYTMLPRYFKLREFFSADDEELAVEMPSLAVNRKLKTLLEQLGDVQSVSMKLPSEDLSLLDARDLLNGLLEVMPSFVNYMVLSPTFCSPSSPTSSRRGHDQGRPRGANPQAPLGERRTKCIYPAGSNPANIKCGGAVV</sequence>
<dbReference type="PANTHER" id="PTHR40866">
    <property type="entry name" value="BED-TYPE DOMAIN-CONTAINING PROTEIN"/>
    <property type="match status" value="1"/>
</dbReference>
<gene>
    <name evidence="2" type="ORF">F441_22060</name>
</gene>
<evidence type="ECO:0000313" key="2">
    <source>
        <dbReference type="EMBL" id="ETP00511.1"/>
    </source>
</evidence>
<proteinExistence type="predicted"/>
<comment type="caution">
    <text evidence="2">The sequence shown here is derived from an EMBL/GenBank/DDBJ whole genome shotgun (WGS) entry which is preliminary data.</text>
</comment>